<evidence type="ECO:0000259" key="8">
    <source>
        <dbReference type="PROSITE" id="PS50928"/>
    </source>
</evidence>
<evidence type="ECO:0000256" key="3">
    <source>
        <dbReference type="ARBA" id="ARBA00022475"/>
    </source>
</evidence>
<feature type="transmembrane region" description="Helical" evidence="7">
    <location>
        <begin position="195"/>
        <end position="225"/>
    </location>
</feature>
<keyword evidence="4 7" id="KW-0812">Transmembrane</keyword>
<comment type="similarity">
    <text evidence="7">Belongs to the binding-protein-dependent transport system permease family.</text>
</comment>
<dbReference type="PANTHER" id="PTHR43386">
    <property type="entry name" value="OLIGOPEPTIDE TRANSPORT SYSTEM PERMEASE PROTEIN APPC"/>
    <property type="match status" value="1"/>
</dbReference>
<dbReference type="CDD" id="cd06261">
    <property type="entry name" value="TM_PBP2"/>
    <property type="match status" value="1"/>
</dbReference>
<keyword evidence="5 7" id="KW-1133">Transmembrane helix</keyword>
<proteinExistence type="inferred from homology"/>
<feature type="transmembrane region" description="Helical" evidence="7">
    <location>
        <begin position="18"/>
        <end position="39"/>
    </location>
</feature>
<gene>
    <name evidence="9" type="ORF">DSLASN_26470</name>
</gene>
<evidence type="ECO:0000313" key="10">
    <source>
        <dbReference type="Proteomes" id="UP001320148"/>
    </source>
</evidence>
<keyword evidence="6 7" id="KW-0472">Membrane</keyword>
<reference evidence="9 10" key="1">
    <citation type="submission" date="2021-02" db="EMBL/GenBank/DDBJ databases">
        <title>Complete genome of Desulfoluna sp. strain ASN36.</title>
        <authorList>
            <person name="Takahashi A."/>
            <person name="Kojima H."/>
            <person name="Fukui M."/>
        </authorList>
    </citation>
    <scope>NUCLEOTIDE SEQUENCE [LARGE SCALE GENOMIC DNA]</scope>
    <source>
        <strain evidence="9 10">ASN36</strain>
    </source>
</reference>
<evidence type="ECO:0000256" key="4">
    <source>
        <dbReference type="ARBA" id="ARBA00022692"/>
    </source>
</evidence>
<feature type="transmembrane region" description="Helical" evidence="7">
    <location>
        <begin position="127"/>
        <end position="151"/>
    </location>
</feature>
<evidence type="ECO:0000256" key="1">
    <source>
        <dbReference type="ARBA" id="ARBA00004651"/>
    </source>
</evidence>
<dbReference type="PANTHER" id="PTHR43386:SF23">
    <property type="entry name" value="ABC TRANSPORTER"/>
    <property type="match status" value="1"/>
</dbReference>
<sequence length="283" mass="30269">MVTDTLNVGMFADRRTRAWTTLVLIGVTFALLFIAGALVGEEGLATNLLARRLKPSWDYLLGTDMLGRDMMTRTLLGLRTSLGVGVAAALCSALIAGTLGIVAAVGGRRADSIVSLTVDLFMSMPHLVLLVLVAFVLGGGAKAVIVAVAISHWPRLARIIRAEVLQLKEAPYIHIAGKLGATPMEIARRHMMPHLLAQFVVGAVLLVPHAILHAAALTFLGFGLTPHTPSIGMLLSESMRHLSTGYWWLAIFPGVALVCAVKLFDMAGNELRLLLSPRLSEGR</sequence>
<name>A0ABM7PIA8_9BACT</name>
<dbReference type="InterPro" id="IPR035906">
    <property type="entry name" value="MetI-like_sf"/>
</dbReference>
<dbReference type="InterPro" id="IPR050366">
    <property type="entry name" value="BP-dependent_transpt_permease"/>
</dbReference>
<feature type="domain" description="ABC transmembrane type-1" evidence="8">
    <location>
        <begin position="78"/>
        <end position="268"/>
    </location>
</feature>
<evidence type="ECO:0000256" key="7">
    <source>
        <dbReference type="RuleBase" id="RU363032"/>
    </source>
</evidence>
<evidence type="ECO:0000313" key="9">
    <source>
        <dbReference type="EMBL" id="BCS97015.1"/>
    </source>
</evidence>
<dbReference type="PROSITE" id="PS50928">
    <property type="entry name" value="ABC_TM1"/>
    <property type="match status" value="1"/>
</dbReference>
<dbReference type="EMBL" id="AP024488">
    <property type="protein sequence ID" value="BCS97015.1"/>
    <property type="molecule type" value="Genomic_DNA"/>
</dbReference>
<protein>
    <submittedName>
        <fullName evidence="9">Peptide ABC transporter permease</fullName>
    </submittedName>
</protein>
<keyword evidence="3" id="KW-1003">Cell membrane</keyword>
<dbReference type="InterPro" id="IPR000515">
    <property type="entry name" value="MetI-like"/>
</dbReference>
<feature type="transmembrane region" description="Helical" evidence="7">
    <location>
        <begin position="245"/>
        <end position="264"/>
    </location>
</feature>
<dbReference type="RefSeq" id="WP_236888447.1">
    <property type="nucleotide sequence ID" value="NZ_AP024488.1"/>
</dbReference>
<dbReference type="SUPFAM" id="SSF161098">
    <property type="entry name" value="MetI-like"/>
    <property type="match status" value="1"/>
</dbReference>
<comment type="subcellular location">
    <subcellularLocation>
        <location evidence="1 7">Cell membrane</location>
        <topology evidence="1 7">Multi-pass membrane protein</topology>
    </subcellularLocation>
</comment>
<evidence type="ECO:0000256" key="6">
    <source>
        <dbReference type="ARBA" id="ARBA00023136"/>
    </source>
</evidence>
<keyword evidence="10" id="KW-1185">Reference proteome</keyword>
<accession>A0ABM7PIA8</accession>
<evidence type="ECO:0000256" key="5">
    <source>
        <dbReference type="ARBA" id="ARBA00022989"/>
    </source>
</evidence>
<feature type="transmembrane region" description="Helical" evidence="7">
    <location>
        <begin position="80"/>
        <end position="107"/>
    </location>
</feature>
<keyword evidence="2 7" id="KW-0813">Transport</keyword>
<dbReference type="Proteomes" id="UP001320148">
    <property type="component" value="Chromosome"/>
</dbReference>
<dbReference type="Gene3D" id="1.10.3720.10">
    <property type="entry name" value="MetI-like"/>
    <property type="match status" value="1"/>
</dbReference>
<evidence type="ECO:0000256" key="2">
    <source>
        <dbReference type="ARBA" id="ARBA00022448"/>
    </source>
</evidence>
<organism evidence="9 10">
    <name type="scientific">Desulfoluna limicola</name>
    <dbReference type="NCBI Taxonomy" id="2810562"/>
    <lineage>
        <taxon>Bacteria</taxon>
        <taxon>Pseudomonadati</taxon>
        <taxon>Thermodesulfobacteriota</taxon>
        <taxon>Desulfobacteria</taxon>
        <taxon>Desulfobacterales</taxon>
        <taxon>Desulfolunaceae</taxon>
        <taxon>Desulfoluna</taxon>
    </lineage>
</organism>
<dbReference type="Pfam" id="PF00528">
    <property type="entry name" value="BPD_transp_1"/>
    <property type="match status" value="1"/>
</dbReference>